<accession>A0A6I4VSW2</accession>
<protein>
    <submittedName>
        <fullName evidence="2">Dihydrofolate reductase</fullName>
    </submittedName>
</protein>
<dbReference type="InterPro" id="IPR050765">
    <property type="entry name" value="Riboflavin_Biosynth_HTPR"/>
</dbReference>
<dbReference type="GO" id="GO:0008703">
    <property type="term" value="F:5-amino-6-(5-phosphoribosylamino)uracil reductase activity"/>
    <property type="evidence" value="ECO:0007669"/>
    <property type="project" value="InterPro"/>
</dbReference>
<dbReference type="RefSeq" id="WP_160800462.1">
    <property type="nucleotide sequence ID" value="NZ_WUUL01000002.1"/>
</dbReference>
<name>A0A6I4VSW2_9BACL</name>
<proteinExistence type="predicted"/>
<dbReference type="Gene3D" id="3.40.430.10">
    <property type="entry name" value="Dihydrofolate Reductase, subunit A"/>
    <property type="match status" value="1"/>
</dbReference>
<gene>
    <name evidence="2" type="ORF">GSM42_03955</name>
</gene>
<dbReference type="Pfam" id="PF01872">
    <property type="entry name" value="RibD_C"/>
    <property type="match status" value="1"/>
</dbReference>
<feature type="domain" description="Bacterial bifunctional deaminase-reductase C-terminal" evidence="1">
    <location>
        <begin position="2"/>
        <end position="182"/>
    </location>
</feature>
<dbReference type="SUPFAM" id="SSF53597">
    <property type="entry name" value="Dihydrofolate reductase-like"/>
    <property type="match status" value="1"/>
</dbReference>
<dbReference type="Proteomes" id="UP000430692">
    <property type="component" value="Unassembled WGS sequence"/>
</dbReference>
<evidence type="ECO:0000259" key="1">
    <source>
        <dbReference type="Pfam" id="PF01872"/>
    </source>
</evidence>
<dbReference type="PANTHER" id="PTHR38011:SF11">
    <property type="entry name" value="2,5-DIAMINO-6-RIBOSYLAMINO-4(3H)-PYRIMIDINONE 5'-PHOSPHATE REDUCTASE"/>
    <property type="match status" value="1"/>
</dbReference>
<evidence type="ECO:0000313" key="3">
    <source>
        <dbReference type="Proteomes" id="UP000430692"/>
    </source>
</evidence>
<dbReference type="PANTHER" id="PTHR38011">
    <property type="entry name" value="DIHYDROFOLATE REDUCTASE FAMILY PROTEIN (AFU_ORTHOLOGUE AFUA_8G06820)"/>
    <property type="match status" value="1"/>
</dbReference>
<dbReference type="AlphaFoldDB" id="A0A6I4VSW2"/>
<dbReference type="InterPro" id="IPR024072">
    <property type="entry name" value="DHFR-like_dom_sf"/>
</dbReference>
<dbReference type="InterPro" id="IPR002734">
    <property type="entry name" value="RibDG_C"/>
</dbReference>
<organism evidence="2 3">
    <name type="scientific">Shimazuella alba</name>
    <dbReference type="NCBI Taxonomy" id="2690964"/>
    <lineage>
        <taxon>Bacteria</taxon>
        <taxon>Bacillati</taxon>
        <taxon>Bacillota</taxon>
        <taxon>Bacilli</taxon>
        <taxon>Bacillales</taxon>
        <taxon>Thermoactinomycetaceae</taxon>
        <taxon>Shimazuella</taxon>
    </lineage>
</organism>
<sequence>MRKVVLYMHTSLDGCVEGSSPWDISWISYNHELEKYAEEVLSNVDTVLWGRTTFLGMQQYWTSVPDNPGSSEHEINHSKWLENTTKIAFSKTLEKVDWKNSRLVKENIAEEIMKLKQQSGKDMIIIGSPVLAQSLMQLDLIDEYRLTVNPVILGSEKPLFKDIPHKMDLRLVDSRVFDSGVVGLTYQRNK</sequence>
<dbReference type="EMBL" id="WUUL01000002">
    <property type="protein sequence ID" value="MXQ52900.1"/>
    <property type="molecule type" value="Genomic_DNA"/>
</dbReference>
<keyword evidence="3" id="KW-1185">Reference proteome</keyword>
<comment type="caution">
    <text evidence="2">The sequence shown here is derived from an EMBL/GenBank/DDBJ whole genome shotgun (WGS) entry which is preliminary data.</text>
</comment>
<reference evidence="2 3" key="1">
    <citation type="submission" date="2019-12" db="EMBL/GenBank/DDBJ databases">
        <title>Whole-genome analyses of novel actinobacteria.</title>
        <authorList>
            <person name="Sahin N."/>
            <person name="Saygin H."/>
        </authorList>
    </citation>
    <scope>NUCLEOTIDE SEQUENCE [LARGE SCALE GENOMIC DNA]</scope>
    <source>
        <strain evidence="2 3">KC615</strain>
    </source>
</reference>
<dbReference type="GO" id="GO:0009231">
    <property type="term" value="P:riboflavin biosynthetic process"/>
    <property type="evidence" value="ECO:0007669"/>
    <property type="project" value="InterPro"/>
</dbReference>
<evidence type="ECO:0000313" key="2">
    <source>
        <dbReference type="EMBL" id="MXQ52900.1"/>
    </source>
</evidence>